<dbReference type="InterPro" id="IPR011050">
    <property type="entry name" value="Pectin_lyase_fold/virulence"/>
</dbReference>
<proteinExistence type="predicted"/>
<dbReference type="SUPFAM" id="SSF51126">
    <property type="entry name" value="Pectin lyase-like"/>
    <property type="match status" value="1"/>
</dbReference>
<reference evidence="1 2" key="1">
    <citation type="journal article" date="2022" name="bioRxiv">
        <title>Genomics of Preaxostyla Flagellates Illuminates Evolutionary Transitions and the Path Towards Mitochondrial Loss.</title>
        <authorList>
            <person name="Novak L.V.F."/>
            <person name="Treitli S.C."/>
            <person name="Pyrih J."/>
            <person name="Halakuc P."/>
            <person name="Pipaliya S.V."/>
            <person name="Vacek V."/>
            <person name="Brzon O."/>
            <person name="Soukal P."/>
            <person name="Eme L."/>
            <person name="Dacks J.B."/>
            <person name="Karnkowska A."/>
            <person name="Elias M."/>
            <person name="Hampl V."/>
        </authorList>
    </citation>
    <scope>NUCLEOTIDE SEQUENCE [LARGE SCALE GENOMIC DNA]</scope>
    <source>
        <strain evidence="1">NAU3</strain>
        <tissue evidence="1">Gut</tissue>
    </source>
</reference>
<accession>A0ABQ9YGQ3</accession>
<evidence type="ECO:0000313" key="2">
    <source>
        <dbReference type="Proteomes" id="UP001281761"/>
    </source>
</evidence>
<name>A0ABQ9YGQ3_9EUKA</name>
<dbReference type="Proteomes" id="UP001281761">
    <property type="component" value="Unassembled WGS sequence"/>
</dbReference>
<sequence>MKAKHTTDERSSILVVVNSTVSLMSLNFDVRNGDAIVCRIRSSTLAMSRCTIISGSMCSPFAVGTQSGDSRTSILLSSCSHKSSLPSVMFPLVVLESAPTPQSRDFMSNFEDWAAQGAVSGVCVTCSSFSLINASLALGTGPLFDFGSICEQTNGGNTKLVETSLVHSRLLNVSSSPSPDVSRLDSTDQRQTLIGVEVRGCENHLYGTACKDLNTGGSIHCLNSSFSRCSTALEPSSTLPAIALQHRTGAEQKLSFDATNVLSTIVITRCSFHSMSTSSSGAALLIYFISAQVSISECSFVDCKSVTNGGAISHTTLSSSASISLMSSFFSNCYATQYGGTVQTETYSTSTISTNVFLGSDQQTRSGGILEIYAMGLDLEISHNLFQNGFALNGGSLHISMAESPSPINIKFNVFKTNNATGGGGCTISFGPNPVTVAHCDFIHCTGEKGGGIGFSSCYGRVSVMDSLFDECNGTGGGLSLSDVPFFSLQRLKFRACKGDKGKDVYLENKSIVAVETGNMITECVSTSGADNVYFEVENKTSNTTIPPTSSIVVPANSIGLLMFVDKNDVGGNLTVDMEYDVEGKMLVVLESDDTYEKPNEDSPPVPARLFVFDFSTPSKVSTLPVLFNEWNLLQYESNYTASACLAGVNITDYSTIVRTPNPPRIVEVLTGLSESEPEKMTFQLKGRKLESGNYIVKLKEVPDLSIVVHFSGQPTSSESRNMHSSTATVLLFGSGSKLTLDTEYEIESVVKDSDSSGLILDPTRLFFTTPKLPCVTNISCTLTLNFTHFDVTLTGQNLPLSGTYTACLESSSFSFDVTLSEGVWKSEPIEGNATNGLLFNSNYNISSISQGNDQILLNATSFATPAGPTLANVSCG</sequence>
<keyword evidence="2" id="KW-1185">Reference proteome</keyword>
<organism evidence="1 2">
    <name type="scientific">Blattamonas nauphoetae</name>
    <dbReference type="NCBI Taxonomy" id="2049346"/>
    <lineage>
        <taxon>Eukaryota</taxon>
        <taxon>Metamonada</taxon>
        <taxon>Preaxostyla</taxon>
        <taxon>Oxymonadida</taxon>
        <taxon>Blattamonas</taxon>
    </lineage>
</organism>
<protein>
    <recommendedName>
        <fullName evidence="3">Right handed beta helix domain-containing protein</fullName>
    </recommendedName>
</protein>
<gene>
    <name evidence="1" type="ORF">BLNAU_1948</name>
</gene>
<dbReference type="EMBL" id="JARBJD010000008">
    <property type="protein sequence ID" value="KAK2962925.1"/>
    <property type="molecule type" value="Genomic_DNA"/>
</dbReference>
<comment type="caution">
    <text evidence="1">The sequence shown here is derived from an EMBL/GenBank/DDBJ whole genome shotgun (WGS) entry which is preliminary data.</text>
</comment>
<evidence type="ECO:0000313" key="1">
    <source>
        <dbReference type="EMBL" id="KAK2962925.1"/>
    </source>
</evidence>
<evidence type="ECO:0008006" key="3">
    <source>
        <dbReference type="Google" id="ProtNLM"/>
    </source>
</evidence>